<comment type="caution">
    <text evidence="4">The sequence shown here is derived from an EMBL/GenBank/DDBJ whole genome shotgun (WGS) entry which is preliminary data.</text>
</comment>
<sequence>MDIRSPVIPDVTGRLADYVCAIDGKALPAPVRDAVKLLLLDNVGCAIAGARTKPAIAFRNCLAQFASDGSRGSTVLGHGRLAPAPAAGANAYAASVLSFDDSIVRLGHPGTATIPAALAAAEAMDCDGRDLIAALVAGYEVMLRIGEAIRPSPASAQQVQGLATWQIFGAASALGRLYGFEPAQVANLFGITAQMAPVPFLGKFYDGPKAWLKNNYGWSAIGAVLAADLNAGGFVGNRDIFDGDNGFWAMAGSDRQDANAMTAGLGEDYRLLQVGFKPYGCCRWVHSALDIVRDLRSQNAGKEPTCIEIETISAVVEDFAGPLPQSIFDAQFHLPYLVALEMHGKSSAFGLRDEDLEDGVLHDCASRVSLSVLAGADEKFLGQSLLPARLTLSFADGESVSAYAEVPKGAPGGPQFGSFEIIDKFMHLCEPSIGKGAAGRLRDAILDIEERPVAKVLADAIAV</sequence>
<comment type="similarity">
    <text evidence="1">Belongs to the PrpD family.</text>
</comment>
<dbReference type="Gene3D" id="3.30.1330.120">
    <property type="entry name" value="2-methylcitrate dehydratase PrpD"/>
    <property type="match status" value="1"/>
</dbReference>
<dbReference type="EMBL" id="VIWP01000019">
    <property type="protein sequence ID" value="TWF43437.1"/>
    <property type="molecule type" value="Genomic_DNA"/>
</dbReference>
<dbReference type="InterPro" id="IPR036148">
    <property type="entry name" value="MmgE/PrpD_sf"/>
</dbReference>
<evidence type="ECO:0000259" key="3">
    <source>
        <dbReference type="Pfam" id="PF19305"/>
    </source>
</evidence>
<evidence type="ECO:0000313" key="4">
    <source>
        <dbReference type="EMBL" id="TWF43437.1"/>
    </source>
</evidence>
<feature type="domain" description="MmgE/PrpD C-terminal" evidence="3">
    <location>
        <begin position="279"/>
        <end position="447"/>
    </location>
</feature>
<dbReference type="InterPro" id="IPR045337">
    <property type="entry name" value="MmgE_PrpD_C"/>
</dbReference>
<dbReference type="PANTHER" id="PTHR16943:SF8">
    <property type="entry name" value="2-METHYLCITRATE DEHYDRATASE"/>
    <property type="match status" value="1"/>
</dbReference>
<evidence type="ECO:0000256" key="1">
    <source>
        <dbReference type="ARBA" id="ARBA00006174"/>
    </source>
</evidence>
<reference evidence="4 5" key="1">
    <citation type="submission" date="2019-06" db="EMBL/GenBank/DDBJ databases">
        <title>Sorghum-associated microbial communities from plants grown in Nebraska, USA.</title>
        <authorList>
            <person name="Schachtman D."/>
        </authorList>
    </citation>
    <scope>NUCLEOTIDE SEQUENCE [LARGE SCALE GENOMIC DNA]</scope>
    <source>
        <strain evidence="4 5">1225</strain>
    </source>
</reference>
<gene>
    <name evidence="4" type="ORF">FHW37_11910</name>
</gene>
<name>A0A561PZ89_9HYPH</name>
<dbReference type="RefSeq" id="WP_145643606.1">
    <property type="nucleotide sequence ID" value="NZ_VIWP01000019.1"/>
</dbReference>
<evidence type="ECO:0000313" key="5">
    <source>
        <dbReference type="Proteomes" id="UP000320653"/>
    </source>
</evidence>
<protein>
    <submittedName>
        <fullName evidence="4">2-methylcitrate dehydratase PrpD</fullName>
    </submittedName>
</protein>
<dbReference type="InterPro" id="IPR042183">
    <property type="entry name" value="MmgE/PrpD_sf_1"/>
</dbReference>
<accession>A0A561PZ89</accession>
<dbReference type="OrthoDB" id="5415580at2"/>
<dbReference type="Proteomes" id="UP000320653">
    <property type="component" value="Unassembled WGS sequence"/>
</dbReference>
<feature type="domain" description="MmgE/PrpD N-terminal" evidence="2">
    <location>
        <begin position="14"/>
        <end position="254"/>
    </location>
</feature>
<organism evidence="4 5">
    <name type="scientific">Neorhizobium alkalisoli</name>
    <dbReference type="NCBI Taxonomy" id="528178"/>
    <lineage>
        <taxon>Bacteria</taxon>
        <taxon>Pseudomonadati</taxon>
        <taxon>Pseudomonadota</taxon>
        <taxon>Alphaproteobacteria</taxon>
        <taxon>Hyphomicrobiales</taxon>
        <taxon>Rhizobiaceae</taxon>
        <taxon>Rhizobium/Agrobacterium group</taxon>
        <taxon>Neorhizobium</taxon>
    </lineage>
</organism>
<dbReference type="Gene3D" id="1.10.4100.10">
    <property type="entry name" value="2-methylcitrate dehydratase PrpD"/>
    <property type="match status" value="1"/>
</dbReference>
<keyword evidence="5" id="KW-1185">Reference proteome</keyword>
<dbReference type="GO" id="GO:0016829">
    <property type="term" value="F:lyase activity"/>
    <property type="evidence" value="ECO:0007669"/>
    <property type="project" value="InterPro"/>
</dbReference>
<dbReference type="AlphaFoldDB" id="A0A561PZ89"/>
<dbReference type="PANTHER" id="PTHR16943">
    <property type="entry name" value="2-METHYLCITRATE DEHYDRATASE-RELATED"/>
    <property type="match status" value="1"/>
</dbReference>
<evidence type="ECO:0000259" key="2">
    <source>
        <dbReference type="Pfam" id="PF03972"/>
    </source>
</evidence>
<proteinExistence type="inferred from homology"/>
<dbReference type="SUPFAM" id="SSF103378">
    <property type="entry name" value="2-methylcitrate dehydratase PrpD"/>
    <property type="match status" value="1"/>
</dbReference>
<dbReference type="InterPro" id="IPR045336">
    <property type="entry name" value="MmgE_PrpD_N"/>
</dbReference>
<dbReference type="Pfam" id="PF03972">
    <property type="entry name" value="MmgE_PrpD_N"/>
    <property type="match status" value="1"/>
</dbReference>
<dbReference type="Pfam" id="PF19305">
    <property type="entry name" value="MmgE_PrpD_C"/>
    <property type="match status" value="1"/>
</dbReference>
<dbReference type="InterPro" id="IPR005656">
    <property type="entry name" value="MmgE_PrpD"/>
</dbReference>
<dbReference type="InterPro" id="IPR042188">
    <property type="entry name" value="MmgE/PrpD_sf_2"/>
</dbReference>